<dbReference type="Proteomes" id="UP000013523">
    <property type="component" value="Chromosome"/>
</dbReference>
<sequence length="69" mass="7906">MAEYKILDTNINSKLIGTTELHKTEGFSMTAIYKMCHMEGAPVVKFGNRFYFIRSKLNEFIESLAGQQL</sequence>
<dbReference type="KEGG" id="cpas:Clopa_0078"/>
<evidence type="ECO:0008006" key="3">
    <source>
        <dbReference type="Google" id="ProtNLM"/>
    </source>
</evidence>
<dbReference type="OrthoDB" id="1684751at2"/>
<dbReference type="STRING" id="86416.Clopa_0078"/>
<organism evidence="1 2">
    <name type="scientific">Clostridium pasteurianum BC1</name>
    <dbReference type="NCBI Taxonomy" id="86416"/>
    <lineage>
        <taxon>Bacteria</taxon>
        <taxon>Bacillati</taxon>
        <taxon>Bacillota</taxon>
        <taxon>Clostridia</taxon>
        <taxon>Eubacteriales</taxon>
        <taxon>Clostridiaceae</taxon>
        <taxon>Clostridium</taxon>
    </lineage>
</organism>
<keyword evidence="2" id="KW-1185">Reference proteome</keyword>
<name>R4JY19_CLOPA</name>
<protein>
    <recommendedName>
        <fullName evidence="3">Helix-turn-helix domain-containing protein</fullName>
    </recommendedName>
</protein>
<accession>R4JY19</accession>
<reference evidence="1 2" key="1">
    <citation type="submission" date="2012-01" db="EMBL/GenBank/DDBJ databases">
        <title>Complete sequence of chromosome of Clostridium pasteurianum BC1.</title>
        <authorList>
            <consortium name="US DOE Joint Genome Institute"/>
            <person name="Lucas S."/>
            <person name="Han J."/>
            <person name="Lapidus A."/>
            <person name="Cheng J.-F."/>
            <person name="Goodwin L."/>
            <person name="Pitluck S."/>
            <person name="Peters L."/>
            <person name="Mikhailova N."/>
            <person name="Teshima H."/>
            <person name="Detter J.C."/>
            <person name="Han C."/>
            <person name="Tapia R."/>
            <person name="Land M."/>
            <person name="Hauser L."/>
            <person name="Kyrpides N."/>
            <person name="Ivanova N."/>
            <person name="Pagani I."/>
            <person name="Dunn J."/>
            <person name="Taghavi S."/>
            <person name="Francis A."/>
            <person name="van der Lelie D."/>
            <person name="Woyke T."/>
        </authorList>
    </citation>
    <scope>NUCLEOTIDE SEQUENCE [LARGE SCALE GENOMIC DNA]</scope>
    <source>
        <strain evidence="1 2">BC1</strain>
    </source>
</reference>
<dbReference type="EMBL" id="CP003261">
    <property type="protein sequence ID" value="AGK95178.1"/>
    <property type="molecule type" value="Genomic_DNA"/>
</dbReference>
<evidence type="ECO:0000313" key="2">
    <source>
        <dbReference type="Proteomes" id="UP000013523"/>
    </source>
</evidence>
<evidence type="ECO:0000313" key="1">
    <source>
        <dbReference type="EMBL" id="AGK95178.1"/>
    </source>
</evidence>
<dbReference type="PATRIC" id="fig|86416.3.peg.70"/>
<dbReference type="RefSeq" id="WP_015613505.1">
    <property type="nucleotide sequence ID" value="NC_021182.1"/>
</dbReference>
<dbReference type="HOGENOM" id="CLU_2768539_0_0_9"/>
<dbReference type="AlphaFoldDB" id="R4JY19"/>
<gene>
    <name evidence="1" type="ORF">Clopa_0078</name>
</gene>
<proteinExistence type="predicted"/>